<dbReference type="Pfam" id="PF07885">
    <property type="entry name" value="Ion_trans_2"/>
    <property type="match status" value="1"/>
</dbReference>
<feature type="domain" description="Potassium channel" evidence="2">
    <location>
        <begin position="70"/>
        <end position="135"/>
    </location>
</feature>
<dbReference type="EMBL" id="FWFO01000001">
    <property type="protein sequence ID" value="SLN42052.1"/>
    <property type="molecule type" value="Genomic_DNA"/>
</dbReference>
<evidence type="ECO:0000259" key="2">
    <source>
        <dbReference type="Pfam" id="PF07885"/>
    </source>
</evidence>
<organism evidence="3 4">
    <name type="scientific">Falsiruegeria litorea R37</name>
    <dbReference type="NCBI Taxonomy" id="1200284"/>
    <lineage>
        <taxon>Bacteria</taxon>
        <taxon>Pseudomonadati</taxon>
        <taxon>Pseudomonadota</taxon>
        <taxon>Alphaproteobacteria</taxon>
        <taxon>Rhodobacterales</taxon>
        <taxon>Roseobacteraceae</taxon>
        <taxon>Falsiruegeria</taxon>
    </lineage>
</organism>
<feature type="transmembrane region" description="Helical" evidence="1">
    <location>
        <begin position="6"/>
        <end position="32"/>
    </location>
</feature>
<evidence type="ECO:0000313" key="4">
    <source>
        <dbReference type="Proteomes" id="UP000193077"/>
    </source>
</evidence>
<name>A0A1Y5SJF2_9RHOB</name>
<feature type="transmembrane region" description="Helical" evidence="1">
    <location>
        <begin position="111"/>
        <end position="132"/>
    </location>
</feature>
<accession>A0A1Y5SJF2</accession>
<evidence type="ECO:0000256" key="1">
    <source>
        <dbReference type="SAM" id="Phobius"/>
    </source>
</evidence>
<dbReference type="Proteomes" id="UP000193077">
    <property type="component" value="Unassembled WGS sequence"/>
</dbReference>
<dbReference type="Gene3D" id="1.10.287.70">
    <property type="match status" value="1"/>
</dbReference>
<dbReference type="GO" id="GO:0034220">
    <property type="term" value="P:monoatomic ion transmembrane transport"/>
    <property type="evidence" value="ECO:0007669"/>
    <property type="project" value="UniProtKB-KW"/>
</dbReference>
<dbReference type="OrthoDB" id="2974133at2"/>
<protein>
    <submittedName>
        <fullName evidence="3">Voltage-gated potassium channel</fullName>
    </submittedName>
</protein>
<keyword evidence="4" id="KW-1185">Reference proteome</keyword>
<keyword evidence="1" id="KW-0472">Membrane</keyword>
<proteinExistence type="predicted"/>
<feature type="transmembrane region" description="Helical" evidence="1">
    <location>
        <begin position="44"/>
        <end position="65"/>
    </location>
</feature>
<keyword evidence="1" id="KW-0812">Transmembrane</keyword>
<gene>
    <name evidence="3" type="ORF">TRL7639_02161</name>
</gene>
<dbReference type="RefSeq" id="WP_085795672.1">
    <property type="nucleotide sequence ID" value="NZ_FWFO01000001.1"/>
</dbReference>
<sequence length="144" mass="15754">MTLTEQIFWGSLTLGGCFAVEIALLVVCNVWLEKLSAKMRRNSVVIRAGTLIACALGVIVLAHTIQVWIWAGAWVFGDVMPDWNSAIYFSLVTYTTLGYGDIVLGPDLRIFAAFAAVTGLLAFGLSTAYLVAMMTRMFEHEGKI</sequence>
<reference evidence="3 4" key="1">
    <citation type="submission" date="2017-03" db="EMBL/GenBank/DDBJ databases">
        <authorList>
            <person name="Afonso C.L."/>
            <person name="Miller P.J."/>
            <person name="Scott M.A."/>
            <person name="Spackman E."/>
            <person name="Goraichik I."/>
            <person name="Dimitrov K.M."/>
            <person name="Suarez D.L."/>
            <person name="Swayne D.E."/>
        </authorList>
    </citation>
    <scope>NUCLEOTIDE SEQUENCE [LARGE SCALE GENOMIC DNA]</scope>
    <source>
        <strain evidence="3 4">CECT 7639</strain>
    </source>
</reference>
<keyword evidence="3" id="KW-0813">Transport</keyword>
<keyword evidence="1" id="KW-1133">Transmembrane helix</keyword>
<evidence type="ECO:0000313" key="3">
    <source>
        <dbReference type="EMBL" id="SLN42052.1"/>
    </source>
</evidence>
<feature type="transmembrane region" description="Helical" evidence="1">
    <location>
        <begin position="85"/>
        <end position="104"/>
    </location>
</feature>
<dbReference type="SUPFAM" id="SSF81324">
    <property type="entry name" value="Voltage-gated potassium channels"/>
    <property type="match status" value="1"/>
</dbReference>
<keyword evidence="3" id="KW-0406">Ion transport</keyword>
<dbReference type="InterPro" id="IPR013099">
    <property type="entry name" value="K_chnl_dom"/>
</dbReference>
<dbReference type="AlphaFoldDB" id="A0A1Y5SJF2"/>
<keyword evidence="3" id="KW-0407">Ion channel</keyword>